<keyword evidence="2" id="KW-1185">Reference proteome</keyword>
<evidence type="ECO:0008006" key="3">
    <source>
        <dbReference type="Google" id="ProtNLM"/>
    </source>
</evidence>
<reference evidence="2" key="1">
    <citation type="journal article" date="2017" name="Front. Plant Sci.">
        <title>Climate Clever Clovers: New Paradigm to Reduce the Environmental Footprint of Ruminants by Breeding Low Methanogenic Forages Utilizing Haplotype Variation.</title>
        <authorList>
            <person name="Kaur P."/>
            <person name="Appels R."/>
            <person name="Bayer P.E."/>
            <person name="Keeble-Gagnere G."/>
            <person name="Wang J."/>
            <person name="Hirakawa H."/>
            <person name="Shirasawa K."/>
            <person name="Vercoe P."/>
            <person name="Stefanova K."/>
            <person name="Durmic Z."/>
            <person name="Nichols P."/>
            <person name="Revell C."/>
            <person name="Isobe S.N."/>
            <person name="Edwards D."/>
            <person name="Erskine W."/>
        </authorList>
    </citation>
    <scope>NUCLEOTIDE SEQUENCE [LARGE SCALE GENOMIC DNA]</scope>
    <source>
        <strain evidence="2">cv. Daliak</strain>
    </source>
</reference>
<name>A0A2Z6NSM9_TRISU</name>
<dbReference type="EMBL" id="DF973758">
    <property type="protein sequence ID" value="GAU39372.1"/>
    <property type="molecule type" value="Genomic_DNA"/>
</dbReference>
<organism evidence="1 2">
    <name type="scientific">Trifolium subterraneum</name>
    <name type="common">Subterranean clover</name>
    <dbReference type="NCBI Taxonomy" id="3900"/>
    <lineage>
        <taxon>Eukaryota</taxon>
        <taxon>Viridiplantae</taxon>
        <taxon>Streptophyta</taxon>
        <taxon>Embryophyta</taxon>
        <taxon>Tracheophyta</taxon>
        <taxon>Spermatophyta</taxon>
        <taxon>Magnoliopsida</taxon>
        <taxon>eudicotyledons</taxon>
        <taxon>Gunneridae</taxon>
        <taxon>Pentapetalae</taxon>
        <taxon>rosids</taxon>
        <taxon>fabids</taxon>
        <taxon>Fabales</taxon>
        <taxon>Fabaceae</taxon>
        <taxon>Papilionoideae</taxon>
        <taxon>50 kb inversion clade</taxon>
        <taxon>NPAAA clade</taxon>
        <taxon>Hologalegina</taxon>
        <taxon>IRL clade</taxon>
        <taxon>Trifolieae</taxon>
        <taxon>Trifolium</taxon>
    </lineage>
</organism>
<sequence>MLIQHSSVQFLSLKNLELNTILYTVDSVAAFLSTCPMLETLKVYFSYKQEVPIPTSSSSNSLKSTYDNFTWTHFCIDNDYITLGIIGNFDSMMEAFLHVFSPGEKVNMSILFSTTS</sequence>
<dbReference type="Proteomes" id="UP000242715">
    <property type="component" value="Unassembled WGS sequence"/>
</dbReference>
<gene>
    <name evidence="1" type="ORF">TSUD_370300</name>
</gene>
<dbReference type="AlphaFoldDB" id="A0A2Z6NSM9"/>
<proteinExistence type="predicted"/>
<evidence type="ECO:0000313" key="2">
    <source>
        <dbReference type="Proteomes" id="UP000242715"/>
    </source>
</evidence>
<evidence type="ECO:0000313" key="1">
    <source>
        <dbReference type="EMBL" id="GAU39372.1"/>
    </source>
</evidence>
<accession>A0A2Z6NSM9</accession>
<protein>
    <recommendedName>
        <fullName evidence="3">FBD domain-containing protein</fullName>
    </recommendedName>
</protein>